<keyword evidence="2" id="KW-1185">Reference proteome</keyword>
<dbReference type="EMBL" id="CAJNNV010024593">
    <property type="protein sequence ID" value="CAE8610257.1"/>
    <property type="molecule type" value="Genomic_DNA"/>
</dbReference>
<evidence type="ECO:0000313" key="1">
    <source>
        <dbReference type="EMBL" id="CAE8610257.1"/>
    </source>
</evidence>
<sequence length="84" mass="9034">SRPCWPDRAAADLFLARVLRGGDVDKGSNGGLDFPRFLRQFVQPLGEVLVGATSSKAEAVEAFVERVLPAISFAGPFVEGRSEE</sequence>
<dbReference type="Proteomes" id="UP000654075">
    <property type="component" value="Unassembled WGS sequence"/>
</dbReference>
<organism evidence="1 2">
    <name type="scientific">Polarella glacialis</name>
    <name type="common">Dinoflagellate</name>
    <dbReference type="NCBI Taxonomy" id="89957"/>
    <lineage>
        <taxon>Eukaryota</taxon>
        <taxon>Sar</taxon>
        <taxon>Alveolata</taxon>
        <taxon>Dinophyceae</taxon>
        <taxon>Suessiales</taxon>
        <taxon>Suessiaceae</taxon>
        <taxon>Polarella</taxon>
    </lineage>
</organism>
<gene>
    <name evidence="1" type="ORF">PGLA1383_LOCUS28083</name>
</gene>
<comment type="caution">
    <text evidence="1">The sequence shown here is derived from an EMBL/GenBank/DDBJ whole genome shotgun (WGS) entry which is preliminary data.</text>
</comment>
<evidence type="ECO:0000313" key="2">
    <source>
        <dbReference type="Proteomes" id="UP000654075"/>
    </source>
</evidence>
<feature type="non-terminal residue" evidence="1">
    <location>
        <position position="84"/>
    </location>
</feature>
<proteinExistence type="predicted"/>
<name>A0A813F722_POLGL</name>
<dbReference type="AlphaFoldDB" id="A0A813F722"/>
<accession>A0A813F722</accession>
<reference evidence="1" key="1">
    <citation type="submission" date="2021-02" db="EMBL/GenBank/DDBJ databases">
        <authorList>
            <person name="Dougan E. K."/>
            <person name="Rhodes N."/>
            <person name="Thang M."/>
            <person name="Chan C."/>
        </authorList>
    </citation>
    <scope>NUCLEOTIDE SEQUENCE</scope>
</reference>
<protein>
    <submittedName>
        <fullName evidence="1">Uncharacterized protein</fullName>
    </submittedName>
</protein>